<name>A0ACB8DWC9_DERSI</name>
<keyword evidence="2" id="KW-1185">Reference proteome</keyword>
<gene>
    <name evidence="1" type="ORF">HPB49_006856</name>
</gene>
<protein>
    <submittedName>
        <fullName evidence="1">Uncharacterized protein</fullName>
    </submittedName>
</protein>
<evidence type="ECO:0000313" key="2">
    <source>
        <dbReference type="Proteomes" id="UP000821865"/>
    </source>
</evidence>
<dbReference type="EMBL" id="CM023470">
    <property type="protein sequence ID" value="KAH7978810.1"/>
    <property type="molecule type" value="Genomic_DNA"/>
</dbReference>
<organism evidence="1 2">
    <name type="scientific">Dermacentor silvarum</name>
    <name type="common">Tick</name>
    <dbReference type="NCBI Taxonomy" id="543639"/>
    <lineage>
        <taxon>Eukaryota</taxon>
        <taxon>Metazoa</taxon>
        <taxon>Ecdysozoa</taxon>
        <taxon>Arthropoda</taxon>
        <taxon>Chelicerata</taxon>
        <taxon>Arachnida</taxon>
        <taxon>Acari</taxon>
        <taxon>Parasitiformes</taxon>
        <taxon>Ixodida</taxon>
        <taxon>Ixodoidea</taxon>
        <taxon>Ixodidae</taxon>
        <taxon>Rhipicephalinae</taxon>
        <taxon>Dermacentor</taxon>
    </lineage>
</organism>
<dbReference type="Proteomes" id="UP000821865">
    <property type="component" value="Chromosome 1"/>
</dbReference>
<sequence>MTENFAELIARLTMQNLPGVAGNTTEGAASKPGSKDCILATPETTIQSSNSINHFSTKGLDVELDVEHETNVIADDEVIVNEEPEWKAPTESDVENIVCQLRELLHEKGPSKEDDLMEALSPLQAQLMLQAYGTPSAFQDRRQEFHVVHEDLHSFIYYKEPDNEADRVC</sequence>
<evidence type="ECO:0000313" key="1">
    <source>
        <dbReference type="EMBL" id="KAH7978810.1"/>
    </source>
</evidence>
<proteinExistence type="predicted"/>
<reference evidence="1" key="1">
    <citation type="submission" date="2020-05" db="EMBL/GenBank/DDBJ databases">
        <title>Large-scale comparative analyses of tick genomes elucidate their genetic diversity and vector capacities.</title>
        <authorList>
            <person name="Jia N."/>
            <person name="Wang J."/>
            <person name="Shi W."/>
            <person name="Du L."/>
            <person name="Sun Y."/>
            <person name="Zhan W."/>
            <person name="Jiang J."/>
            <person name="Wang Q."/>
            <person name="Zhang B."/>
            <person name="Ji P."/>
            <person name="Sakyi L.B."/>
            <person name="Cui X."/>
            <person name="Yuan T."/>
            <person name="Jiang B."/>
            <person name="Yang W."/>
            <person name="Lam T.T.-Y."/>
            <person name="Chang Q."/>
            <person name="Ding S."/>
            <person name="Wang X."/>
            <person name="Zhu J."/>
            <person name="Ruan X."/>
            <person name="Zhao L."/>
            <person name="Wei J."/>
            <person name="Que T."/>
            <person name="Du C."/>
            <person name="Cheng J."/>
            <person name="Dai P."/>
            <person name="Han X."/>
            <person name="Huang E."/>
            <person name="Gao Y."/>
            <person name="Liu J."/>
            <person name="Shao H."/>
            <person name="Ye R."/>
            <person name="Li L."/>
            <person name="Wei W."/>
            <person name="Wang X."/>
            <person name="Wang C."/>
            <person name="Yang T."/>
            <person name="Huo Q."/>
            <person name="Li W."/>
            <person name="Guo W."/>
            <person name="Chen H."/>
            <person name="Zhou L."/>
            <person name="Ni X."/>
            <person name="Tian J."/>
            <person name="Zhou Y."/>
            <person name="Sheng Y."/>
            <person name="Liu T."/>
            <person name="Pan Y."/>
            <person name="Xia L."/>
            <person name="Li J."/>
            <person name="Zhao F."/>
            <person name="Cao W."/>
        </authorList>
    </citation>
    <scope>NUCLEOTIDE SEQUENCE</scope>
    <source>
        <strain evidence="1">Dsil-2018</strain>
    </source>
</reference>
<accession>A0ACB8DWC9</accession>
<comment type="caution">
    <text evidence="1">The sequence shown here is derived from an EMBL/GenBank/DDBJ whole genome shotgun (WGS) entry which is preliminary data.</text>
</comment>